<dbReference type="EMBL" id="IACF01006336">
    <property type="protein sequence ID" value="LAB71919.1"/>
    <property type="molecule type" value="mRNA"/>
</dbReference>
<dbReference type="SUPFAM" id="SSF49562">
    <property type="entry name" value="C2 domain (Calcium/lipid-binding domain, CaLB)"/>
    <property type="match status" value="2"/>
</dbReference>
<feature type="transmembrane region" description="Helical" evidence="2">
    <location>
        <begin position="12"/>
        <end position="37"/>
    </location>
</feature>
<dbReference type="GO" id="GO:0005509">
    <property type="term" value="F:calcium ion binding"/>
    <property type="evidence" value="ECO:0007669"/>
    <property type="project" value="TreeGrafter"/>
</dbReference>
<dbReference type="GO" id="GO:0048488">
    <property type="term" value="P:synaptic vesicle endocytosis"/>
    <property type="evidence" value="ECO:0007669"/>
    <property type="project" value="TreeGrafter"/>
</dbReference>
<dbReference type="GO" id="GO:0000149">
    <property type="term" value="F:SNARE binding"/>
    <property type="evidence" value="ECO:0007669"/>
    <property type="project" value="TreeGrafter"/>
</dbReference>
<dbReference type="SMART" id="SM00239">
    <property type="entry name" value="C2"/>
    <property type="match status" value="2"/>
</dbReference>
<dbReference type="PANTHER" id="PTHR10024">
    <property type="entry name" value="SYNAPTOTAGMIN"/>
    <property type="match status" value="1"/>
</dbReference>
<dbReference type="GO" id="GO:0031045">
    <property type="term" value="C:dense core granule"/>
    <property type="evidence" value="ECO:0007669"/>
    <property type="project" value="TreeGrafter"/>
</dbReference>
<dbReference type="GO" id="GO:0030672">
    <property type="term" value="C:synaptic vesicle membrane"/>
    <property type="evidence" value="ECO:0007669"/>
    <property type="project" value="TreeGrafter"/>
</dbReference>
<organism evidence="4">
    <name type="scientific">Hirondellea gigas</name>
    <dbReference type="NCBI Taxonomy" id="1518452"/>
    <lineage>
        <taxon>Eukaryota</taxon>
        <taxon>Metazoa</taxon>
        <taxon>Ecdysozoa</taxon>
        <taxon>Arthropoda</taxon>
        <taxon>Crustacea</taxon>
        <taxon>Multicrustacea</taxon>
        <taxon>Malacostraca</taxon>
        <taxon>Eumalacostraca</taxon>
        <taxon>Peracarida</taxon>
        <taxon>Amphipoda</taxon>
        <taxon>Amphilochidea</taxon>
        <taxon>Lysianassida</taxon>
        <taxon>Lysianassidira</taxon>
        <taxon>Lysianassoidea</taxon>
        <taxon>Lysianassidae</taxon>
        <taxon>Hirondellea</taxon>
    </lineage>
</organism>
<evidence type="ECO:0000313" key="5">
    <source>
        <dbReference type="EMBL" id="LAC25638.1"/>
    </source>
</evidence>
<keyword evidence="1" id="KW-0677">Repeat</keyword>
<dbReference type="PROSITE" id="PS50004">
    <property type="entry name" value="C2"/>
    <property type="match status" value="2"/>
</dbReference>
<dbReference type="GO" id="GO:0005886">
    <property type="term" value="C:plasma membrane"/>
    <property type="evidence" value="ECO:0007669"/>
    <property type="project" value="TreeGrafter"/>
</dbReference>
<reference evidence="5" key="1">
    <citation type="submission" date="2017-11" db="EMBL/GenBank/DDBJ databases">
        <title>The sensing device of the deep-sea amphipod.</title>
        <authorList>
            <person name="Kobayashi H."/>
            <person name="Nagahama T."/>
            <person name="Arai W."/>
            <person name="Sasagawa Y."/>
            <person name="Umeda M."/>
            <person name="Hayashi T."/>
            <person name="Nikaido I."/>
            <person name="Watanabe H."/>
            <person name="Oguri K."/>
            <person name="Kitazato H."/>
            <person name="Fujioka K."/>
            <person name="Kido Y."/>
            <person name="Takami H."/>
        </authorList>
    </citation>
    <scope>NUCLEOTIDE SEQUENCE</scope>
    <source>
        <tissue evidence="5">Whole body</tissue>
    </source>
</reference>
<evidence type="ECO:0000256" key="2">
    <source>
        <dbReference type="SAM" id="Phobius"/>
    </source>
</evidence>
<dbReference type="InterPro" id="IPR001565">
    <property type="entry name" value="Synaptotagmin"/>
</dbReference>
<dbReference type="FunFam" id="2.60.40.150:FF:000182">
    <property type="entry name" value="Synaptotagmin 8"/>
    <property type="match status" value="1"/>
</dbReference>
<dbReference type="CDD" id="cd08402">
    <property type="entry name" value="C2B_Synaptotagmin-1"/>
    <property type="match status" value="1"/>
</dbReference>
<keyword evidence="2" id="KW-0812">Transmembrane</keyword>
<sequence length="378" mass="42696">MSFYDVAESMHMSSVGLLSIIIAIGVLVLMLCICYLTKCCKRCRKHKSRKKKKGPDTKSVQLLGEAYKEKADMDERADQSEDTADGKSMGKTDGDKFLGKILYKLDYEYSTNSLHVTILKCENLVALDVGGKSDPYVRIYLLPDKKKKNETKVHKKTLNPVFNETFTYKLSYEDIMSKTLMMCVYDYDRLSKHDIIGQIKITLCLVDLGKTIEVWKDLEKAEIGKQLGDICFSIRYVPTTGKLSVVILEAKNLKKMDVGGASDPYVKVCLFQGGRRLKKKKTTVKRSTLNPYYNESMSFEMPYDAIEKTNLQVTVVDYDRIGHSDVIGTVVLGVNAKGGELRHWAEMVAAPRRPIAHWHKLKDPDEANLTLTAPPAPR</sequence>
<dbReference type="GO" id="GO:0048791">
    <property type="term" value="P:calcium ion-regulated exocytosis of neurotransmitter"/>
    <property type="evidence" value="ECO:0007669"/>
    <property type="project" value="TreeGrafter"/>
</dbReference>
<dbReference type="AlphaFoldDB" id="A0A2P2ID37"/>
<feature type="domain" description="C2" evidence="3">
    <location>
        <begin position="97"/>
        <end position="216"/>
    </location>
</feature>
<evidence type="ECO:0000259" key="3">
    <source>
        <dbReference type="PROSITE" id="PS50004"/>
    </source>
</evidence>
<feature type="domain" description="C2" evidence="3">
    <location>
        <begin position="226"/>
        <end position="359"/>
    </location>
</feature>
<dbReference type="PANTHER" id="PTHR10024:SF227">
    <property type="entry name" value="SYNAPTOTAGMIN 1"/>
    <property type="match status" value="1"/>
</dbReference>
<dbReference type="EMBL" id="IACT01006507">
    <property type="protein sequence ID" value="LAC25638.1"/>
    <property type="molecule type" value="mRNA"/>
</dbReference>
<reference evidence="4" key="2">
    <citation type="journal article" date="2018" name="Biosci. Biotechnol. Biochem.">
        <title>Polysaccharide hydrolase of the hadal zone amphipods Hirondellea gigas.</title>
        <authorList>
            <person name="Kobayashi H."/>
            <person name="Nagahama T."/>
            <person name="Arai W."/>
            <person name="Sasagawa Y."/>
            <person name="Umeda M."/>
            <person name="Hayashi T."/>
            <person name="Nikaido I."/>
            <person name="Watanabe H."/>
            <person name="Oguri K."/>
            <person name="Kitazato H."/>
            <person name="Fujioka K."/>
            <person name="Kido Y."/>
            <person name="Takami H."/>
        </authorList>
    </citation>
    <scope>NUCLEOTIDE SEQUENCE</scope>
    <source>
        <tissue evidence="4">Whole body</tissue>
    </source>
</reference>
<dbReference type="GO" id="GO:0005544">
    <property type="term" value="F:calcium-dependent phospholipid binding"/>
    <property type="evidence" value="ECO:0007669"/>
    <property type="project" value="TreeGrafter"/>
</dbReference>
<protein>
    <submittedName>
        <fullName evidence="4 5">Synaptotagmin 1</fullName>
    </submittedName>
</protein>
<dbReference type="FunFam" id="2.60.40.150:FF:000016">
    <property type="entry name" value="Synaptotagmin 1"/>
    <property type="match status" value="1"/>
</dbReference>
<dbReference type="GO" id="GO:0030424">
    <property type="term" value="C:axon"/>
    <property type="evidence" value="ECO:0007669"/>
    <property type="project" value="TreeGrafter"/>
</dbReference>
<dbReference type="InterPro" id="IPR000008">
    <property type="entry name" value="C2_dom"/>
</dbReference>
<evidence type="ECO:0000313" key="4">
    <source>
        <dbReference type="EMBL" id="LAB71919.1"/>
    </source>
</evidence>
<dbReference type="Gene3D" id="2.60.40.150">
    <property type="entry name" value="C2 domain"/>
    <property type="match status" value="2"/>
</dbReference>
<dbReference type="GO" id="GO:0030276">
    <property type="term" value="F:clathrin binding"/>
    <property type="evidence" value="ECO:0007669"/>
    <property type="project" value="TreeGrafter"/>
</dbReference>
<dbReference type="Pfam" id="PF00168">
    <property type="entry name" value="C2"/>
    <property type="match status" value="2"/>
</dbReference>
<dbReference type="PRINTS" id="PR00360">
    <property type="entry name" value="C2DOMAIN"/>
</dbReference>
<accession>A0A2P2ID37</accession>
<evidence type="ECO:0000256" key="1">
    <source>
        <dbReference type="ARBA" id="ARBA00022737"/>
    </source>
</evidence>
<name>A0A2P2ID37_9CRUS</name>
<keyword evidence="2" id="KW-0472">Membrane</keyword>
<dbReference type="PRINTS" id="PR00399">
    <property type="entry name" value="SYNAPTOTAGMN"/>
</dbReference>
<dbReference type="GO" id="GO:0001786">
    <property type="term" value="F:phosphatidylserine binding"/>
    <property type="evidence" value="ECO:0007669"/>
    <property type="project" value="TreeGrafter"/>
</dbReference>
<dbReference type="InterPro" id="IPR035892">
    <property type="entry name" value="C2_domain_sf"/>
</dbReference>
<proteinExistence type="evidence at transcript level"/>
<keyword evidence="2" id="KW-1133">Transmembrane helix</keyword>